<gene>
    <name evidence="1" type="primary">SKDI10G2410</name>
    <name evidence="1" type="ORF">SKDI_10G2410</name>
</gene>
<organism evidence="1 2">
    <name type="scientific">Saccharomyces kudriavzevii (strain ATCC MYA-4449 / AS 2.2408 / CBS 8840 / NBRC 1802 / NCYC 2889)</name>
    <name type="common">Yeast</name>
    <dbReference type="NCBI Taxonomy" id="226230"/>
    <lineage>
        <taxon>Eukaryota</taxon>
        <taxon>Fungi</taxon>
        <taxon>Dikarya</taxon>
        <taxon>Ascomycota</taxon>
        <taxon>Saccharomycotina</taxon>
        <taxon>Saccharomycetes</taxon>
        <taxon>Saccharomycetales</taxon>
        <taxon>Saccharomycetaceae</taxon>
        <taxon>Saccharomyces</taxon>
    </lineage>
</organism>
<evidence type="ECO:0000313" key="1">
    <source>
        <dbReference type="EMBL" id="CAI4043864.1"/>
    </source>
</evidence>
<keyword evidence="2" id="KW-1185">Reference proteome</keyword>
<sequence>MVDNIIVSEVEGPLDVVRCFVREEDGLQGQKRQLVVVGLEYIDVFEGVERGETCKVLSLRTDGCTVAAFYYKDHSIVDRRFYILLKATGRLDFIDINYKLVKSLETQIDQVRSEPKFLFQDPLRPALVFNLSRTEIYEISTKDILNLAEADIKLSYITSSPIVSIDACINFNDILDKDGFTLSILTHPYGANSYELEACMCVFEPKPAKGAKWQRTIKVSFTDEAAVSQILLKSVANIGNFVFTPWKIYFVKHALSSNQTIGGEKIGTIYQGSGAFASEHTQRIDLLRPILAEVTLNYLTFTFLTHTAVVITCKMNAILSSFEDDTYIWENFSFEKLPRNNAMPIEHYLSAFFDENYWILVCPEGHITMCSIGNEDRDSSTALGSLLCKSTLYSDFIGSYTRSHLSCGLLHNGLGFLRLKFQSYMNIFAGTSMKLIFQTENGAPRQVYSTRKGIYWADADSNIYRGSVRIDSKVNDNFIATRDGTLLTDKSIVTFACIRKDKECNYVYVTKQGRLKWSHSQESYQIQNLHDKLTIENCCLSAISRGDHSPLTVLILNDEMIVFDSCNQLKSRKKTFNSFNNLSSIFLHEYENMVYIFVSDVEGTLCIIKAATLELLEKVKICKKKLQFCEVPNSEYVFIYTADTTVLLKPCSAKAKFEIHEVHAPYHISHLVPGEKDGTVIMVTSQGRFYDVTVPSDVGKATFSSALEHVSKPCFKFVTLESSSRYIIVAALPVAKQLQDRYSEIYVYDIKQVKKISVFNFFTINNDIKSIKYENVLISDIISVPVIKRSETLAKKKASELYKEVIFNSCILVALNLNSIDDIDSNDMNNLMLFSFDEKSGAIEYLFGINTGFSITGLYNYYNSCVLVYGESVQAYQLNYSVHEDKFSIEQVSNRLHISGVAIILSILFDEGKAKMARKQRNIDTWVYLEKMVLLDIRKGMMRFNVIHTTDGNVENILLQVHSLDPLERELVNSVNDGERMITGSATTTFKNTRYLLNSYGSQNLTLFRYTLDGEERIDQTVHEVAAQVTTVKSVGTNDFGIGAFLDKTTFTPLFLVNTLGNGCYVIGFLHEESAISSYKLSEEKATFTGPRYKFFGFLTPQKDNHAVISGS</sequence>
<dbReference type="OrthoDB" id="4063069at2759"/>
<dbReference type="Proteomes" id="UP001162087">
    <property type="component" value="Chromosome 10"/>
</dbReference>
<accession>A0AA35NIT6</accession>
<proteinExistence type="predicted"/>
<reference evidence="1" key="1">
    <citation type="submission" date="2022-10" db="EMBL/GenBank/DDBJ databases">
        <authorList>
            <person name="Byrne P K."/>
        </authorList>
    </citation>
    <scope>NUCLEOTIDE SEQUENCE</scope>
    <source>
        <strain evidence="1">IFO1802</strain>
    </source>
</reference>
<evidence type="ECO:0000313" key="2">
    <source>
        <dbReference type="Proteomes" id="UP001162087"/>
    </source>
</evidence>
<name>A0AA35NIT6_SACK1</name>
<protein>
    <submittedName>
        <fullName evidence="1">Uncharacterized protein</fullName>
    </submittedName>
</protein>
<dbReference type="EMBL" id="OX365905">
    <property type="protein sequence ID" value="CAI4043864.1"/>
    <property type="molecule type" value="Genomic_DNA"/>
</dbReference>